<dbReference type="GO" id="GO:0006302">
    <property type="term" value="P:double-strand break repair"/>
    <property type="evidence" value="ECO:0007669"/>
    <property type="project" value="TreeGrafter"/>
</dbReference>
<keyword evidence="5" id="KW-0227">DNA damage</keyword>
<accession>A0A5C5BG54</accession>
<comment type="cofactor">
    <cofactor evidence="1">
        <name>Mn(2+)</name>
        <dbReference type="ChEBI" id="CHEBI:29035"/>
    </cofactor>
</comment>
<organism evidence="10 11">
    <name type="scientific">Miniimonas arenae</name>
    <dbReference type="NCBI Taxonomy" id="676201"/>
    <lineage>
        <taxon>Bacteria</taxon>
        <taxon>Bacillati</taxon>
        <taxon>Actinomycetota</taxon>
        <taxon>Actinomycetes</taxon>
        <taxon>Micrococcales</taxon>
        <taxon>Beutenbergiaceae</taxon>
        <taxon>Miniimonas</taxon>
    </lineage>
</organism>
<evidence type="ECO:0000256" key="2">
    <source>
        <dbReference type="ARBA" id="ARBA00001946"/>
    </source>
</evidence>
<reference evidence="10 11" key="1">
    <citation type="submission" date="2019-06" db="EMBL/GenBank/DDBJ databases">
        <title>Draft genome sequence of Miniimonas arenae KCTC 19750T isolated from sea sand.</title>
        <authorList>
            <person name="Park S.-J."/>
        </authorList>
    </citation>
    <scope>NUCLEOTIDE SEQUENCE [LARGE SCALE GENOMIC DNA]</scope>
    <source>
        <strain evidence="10 11">KCTC 19750</strain>
    </source>
</reference>
<evidence type="ECO:0000256" key="4">
    <source>
        <dbReference type="ARBA" id="ARBA00022723"/>
    </source>
</evidence>
<keyword evidence="7" id="KW-0460">Magnesium</keyword>
<dbReference type="OrthoDB" id="3820230at2"/>
<comment type="cofactor">
    <cofactor evidence="2">
        <name>Mg(2+)</name>
        <dbReference type="ChEBI" id="CHEBI:18420"/>
    </cofactor>
</comment>
<dbReference type="GO" id="GO:0070260">
    <property type="term" value="F:5'-tyrosyl-DNA phosphodiesterase activity"/>
    <property type="evidence" value="ECO:0007669"/>
    <property type="project" value="TreeGrafter"/>
</dbReference>
<dbReference type="SUPFAM" id="SSF56219">
    <property type="entry name" value="DNase I-like"/>
    <property type="match status" value="1"/>
</dbReference>
<dbReference type="RefSeq" id="WP_108719668.1">
    <property type="nucleotide sequence ID" value="NZ_VENP01000001.1"/>
</dbReference>
<keyword evidence="8" id="KW-0234">DNA repair</keyword>
<dbReference type="PANTHER" id="PTHR15822">
    <property type="entry name" value="TRAF AND TNF RECEPTOR-ASSOCIATED PROTEIN"/>
    <property type="match status" value="1"/>
</dbReference>
<dbReference type="EMBL" id="VENP01000001">
    <property type="protein sequence ID" value="TNU77270.1"/>
    <property type="molecule type" value="Genomic_DNA"/>
</dbReference>
<dbReference type="InterPro" id="IPR051547">
    <property type="entry name" value="TDP2-like"/>
</dbReference>
<dbReference type="AlphaFoldDB" id="A0A5C5BG54"/>
<dbReference type="GO" id="GO:0005737">
    <property type="term" value="C:cytoplasm"/>
    <property type="evidence" value="ECO:0007669"/>
    <property type="project" value="TreeGrafter"/>
</dbReference>
<dbReference type="GO" id="GO:0046872">
    <property type="term" value="F:metal ion binding"/>
    <property type="evidence" value="ECO:0007669"/>
    <property type="project" value="UniProtKB-KW"/>
</dbReference>
<dbReference type="Pfam" id="PF03372">
    <property type="entry name" value="Exo_endo_phos"/>
    <property type="match status" value="1"/>
</dbReference>
<gene>
    <name evidence="10" type="ORF">FH969_00405</name>
</gene>
<evidence type="ECO:0000313" key="10">
    <source>
        <dbReference type="EMBL" id="TNU77270.1"/>
    </source>
</evidence>
<feature type="domain" description="Endonuclease/exonuclease/phosphatase" evidence="9">
    <location>
        <begin position="4"/>
        <end position="220"/>
    </location>
</feature>
<evidence type="ECO:0000259" key="9">
    <source>
        <dbReference type="Pfam" id="PF03372"/>
    </source>
</evidence>
<evidence type="ECO:0000313" key="11">
    <source>
        <dbReference type="Proteomes" id="UP000313849"/>
    </source>
</evidence>
<evidence type="ECO:0000256" key="3">
    <source>
        <dbReference type="ARBA" id="ARBA00022722"/>
    </source>
</evidence>
<evidence type="ECO:0000256" key="5">
    <source>
        <dbReference type="ARBA" id="ARBA00022763"/>
    </source>
</evidence>
<protein>
    <recommendedName>
        <fullName evidence="9">Endonuclease/exonuclease/phosphatase domain-containing protein</fullName>
    </recommendedName>
</protein>
<evidence type="ECO:0000256" key="1">
    <source>
        <dbReference type="ARBA" id="ARBA00001936"/>
    </source>
</evidence>
<dbReference type="GO" id="GO:0003697">
    <property type="term" value="F:single-stranded DNA binding"/>
    <property type="evidence" value="ECO:0007669"/>
    <property type="project" value="TreeGrafter"/>
</dbReference>
<proteinExistence type="predicted"/>
<dbReference type="Proteomes" id="UP000313849">
    <property type="component" value="Unassembled WGS sequence"/>
</dbReference>
<dbReference type="InterPro" id="IPR005135">
    <property type="entry name" value="Endo/exonuclease/phosphatase"/>
</dbReference>
<keyword evidence="11" id="KW-1185">Reference proteome</keyword>
<dbReference type="GO" id="GO:0004518">
    <property type="term" value="F:nuclease activity"/>
    <property type="evidence" value="ECO:0007669"/>
    <property type="project" value="UniProtKB-KW"/>
</dbReference>
<evidence type="ECO:0000256" key="7">
    <source>
        <dbReference type="ARBA" id="ARBA00022842"/>
    </source>
</evidence>
<name>A0A5C5BG54_9MICO</name>
<comment type="caution">
    <text evidence="10">The sequence shown here is derived from an EMBL/GenBank/DDBJ whole genome shotgun (WGS) entry which is preliminary data.</text>
</comment>
<keyword evidence="6" id="KW-0378">Hydrolase</keyword>
<dbReference type="Gene3D" id="3.60.10.10">
    <property type="entry name" value="Endonuclease/exonuclease/phosphatase"/>
    <property type="match status" value="1"/>
</dbReference>
<evidence type="ECO:0000256" key="8">
    <source>
        <dbReference type="ARBA" id="ARBA00023204"/>
    </source>
</evidence>
<dbReference type="PANTHER" id="PTHR15822:SF4">
    <property type="entry name" value="TYROSYL-DNA PHOSPHODIESTERASE 2"/>
    <property type="match status" value="1"/>
</dbReference>
<sequence length="230" mass="24055">MRVLTWNVWGLRGGPVRVVRALREVRADVVCLQECPRWPGGRLVLRLAARAAGLRLASGGGRSGLAVLLRAGRSAPEAGRAGVVRFPRERRGWWWSYPRGATWVRVRHDGVTLVVASAHLDVAPHARTAQAHALAAAFAGAPRLVLAGDLNEPPGGPAWTALGGGLLDADPAGAPTFPVGAGRHARHRLDAVLVRGMQVAGSGPAGAAGHGAGARPVSDHRAVLLEVRPR</sequence>
<keyword evidence="4" id="KW-0479">Metal-binding</keyword>
<keyword evidence="3" id="KW-0540">Nuclease</keyword>
<dbReference type="InterPro" id="IPR036691">
    <property type="entry name" value="Endo/exonu/phosph_ase_sf"/>
</dbReference>
<evidence type="ECO:0000256" key="6">
    <source>
        <dbReference type="ARBA" id="ARBA00022801"/>
    </source>
</evidence>